<evidence type="ECO:0000259" key="1">
    <source>
        <dbReference type="PROSITE" id="PS51154"/>
    </source>
</evidence>
<evidence type="ECO:0000313" key="3">
    <source>
        <dbReference type="Proteomes" id="UP000184375"/>
    </source>
</evidence>
<dbReference type="Gene3D" id="3.40.220.10">
    <property type="entry name" value="Leucine Aminopeptidase, subunit E, domain 1"/>
    <property type="match status" value="1"/>
</dbReference>
<feature type="domain" description="Macro" evidence="1">
    <location>
        <begin position="1"/>
        <end position="172"/>
    </location>
</feature>
<keyword evidence="3" id="KW-1185">Reference proteome</keyword>
<gene>
    <name evidence="2" type="ORF">SAMN05660826_00063</name>
</gene>
<dbReference type="EMBL" id="FRCR01000001">
    <property type="protein sequence ID" value="SHM04780.1"/>
    <property type="molecule type" value="Genomic_DNA"/>
</dbReference>
<dbReference type="PANTHER" id="PTHR11106:SF111">
    <property type="entry name" value="MACRO DOMAIN-CONTAINING PROTEIN"/>
    <property type="match status" value="1"/>
</dbReference>
<dbReference type="Proteomes" id="UP000184375">
    <property type="component" value="Unassembled WGS sequence"/>
</dbReference>
<name>A0A1M7FLC2_9FIRM</name>
<sequence length="172" mass="18320">MLGRRGDKVKLVMGDITKAEAGVIVNAANGIGPMGGGVALAIKKAGGKVIEDEAIRVCSQLDPRPGDVYVTTAGGLKAKYIFHAVTMKRPAEPSSVEIVRKCLQSLLEKAREMKVKSMVLPALATGVGGVPKKDVARVYKEVLGDVKDIDITVMDVSGEFIKYLEEELKKAP</sequence>
<organism evidence="2 3">
    <name type="scientific">Caldanaerovirga acetigignens</name>
    <dbReference type="NCBI Taxonomy" id="447595"/>
    <lineage>
        <taxon>Bacteria</taxon>
        <taxon>Bacillati</taxon>
        <taxon>Bacillota</taxon>
        <taxon>Clostridia</taxon>
        <taxon>Thermosediminibacterales</taxon>
        <taxon>Thermosediminibacteraceae</taxon>
        <taxon>Caldanaerovirga</taxon>
    </lineage>
</organism>
<proteinExistence type="predicted"/>
<dbReference type="OrthoDB" id="6194521at2"/>
<reference evidence="3" key="1">
    <citation type="submission" date="2016-11" db="EMBL/GenBank/DDBJ databases">
        <authorList>
            <person name="Varghese N."/>
            <person name="Submissions S."/>
        </authorList>
    </citation>
    <scope>NUCLEOTIDE SEQUENCE [LARGE SCALE GENOMIC DNA]</scope>
    <source>
        <strain evidence="3">DSM 18802</strain>
    </source>
</reference>
<protein>
    <submittedName>
        <fullName evidence="2">O-acetyl-ADP-ribose deacetylase (Regulator of RNase III), contains Macro domain</fullName>
    </submittedName>
</protein>
<dbReference type="PROSITE" id="PS51154">
    <property type="entry name" value="MACRO"/>
    <property type="match status" value="1"/>
</dbReference>
<dbReference type="Pfam" id="PF01661">
    <property type="entry name" value="Macro"/>
    <property type="match status" value="1"/>
</dbReference>
<dbReference type="RefSeq" id="WP_073253008.1">
    <property type="nucleotide sequence ID" value="NZ_FRCR01000001.1"/>
</dbReference>
<dbReference type="SUPFAM" id="SSF52949">
    <property type="entry name" value="Macro domain-like"/>
    <property type="match status" value="1"/>
</dbReference>
<dbReference type="InterPro" id="IPR002589">
    <property type="entry name" value="Macro_dom"/>
</dbReference>
<dbReference type="STRING" id="447595.SAMN05660826_00063"/>
<dbReference type="AlphaFoldDB" id="A0A1M7FLC2"/>
<evidence type="ECO:0000313" key="2">
    <source>
        <dbReference type="EMBL" id="SHM04780.1"/>
    </source>
</evidence>
<dbReference type="PANTHER" id="PTHR11106">
    <property type="entry name" value="GANGLIOSIDE INDUCED DIFFERENTIATION ASSOCIATED PROTEIN 2-RELATED"/>
    <property type="match status" value="1"/>
</dbReference>
<accession>A0A1M7FLC2</accession>
<dbReference type="SMART" id="SM00506">
    <property type="entry name" value="A1pp"/>
    <property type="match status" value="1"/>
</dbReference>
<dbReference type="InterPro" id="IPR043472">
    <property type="entry name" value="Macro_dom-like"/>
</dbReference>